<dbReference type="PANTHER" id="PTHR11915">
    <property type="entry name" value="SPECTRIN/FILAMIN RELATED CYTOSKELETAL PROTEIN"/>
    <property type="match status" value="1"/>
</dbReference>
<dbReference type="CDD" id="cd00176">
    <property type="entry name" value="SPEC"/>
    <property type="match status" value="9"/>
</dbReference>
<evidence type="ECO:0000313" key="13">
    <source>
        <dbReference type="RefSeq" id="XP_014671015.1"/>
    </source>
</evidence>
<dbReference type="SMART" id="SM00326">
    <property type="entry name" value="SH3"/>
    <property type="match status" value="1"/>
</dbReference>
<keyword evidence="6" id="KW-0677">Repeat</keyword>
<dbReference type="Gene3D" id="2.30.30.40">
    <property type="entry name" value="SH3 Domains"/>
    <property type="match status" value="1"/>
</dbReference>
<dbReference type="SUPFAM" id="SSF46966">
    <property type="entry name" value="Spectrin repeat"/>
    <property type="match status" value="14"/>
</dbReference>
<feature type="domain" description="SH3" evidence="10">
    <location>
        <begin position="707"/>
        <end position="764"/>
    </location>
</feature>
<evidence type="ECO:0000256" key="5">
    <source>
        <dbReference type="ARBA" id="ARBA00022658"/>
    </source>
</evidence>
<sequence length="1933" mass="222125">MLGIEKEKFEQVAVQIVEGIEKKSAKEALLLWCQSKTESHANCDVKDFTRSWRDGMAFNALIHAHRPDLVDYDSLDPEEPEKNLNKAFDLAERELGVHRLLDAEDVDVLRPDEKSIMTYVAACYQTFAKMKEEATSSKRIGKVVNLLIESDNKKEEYETGARELLQWMEEKTEKLNERNLPNNLEETQQELSRFHEYRTVEKRPKSKQMGDLEAQLFAIQTQLTSEGKKSYLTPEGMLVSDIEKAWQKLEKAEHERELALHDNLARGETLEQLAEKFDRKAVLRENWLSDINKVIEQEKMGSTMKDVEQAMKRHETLTAEVQARKDRFSMLSRMADMLVKSDYHGAELIKKREDDIAEGWADLVTCLQEKKNALDNVQCVMHVLRSCATLQEEMCYIEPRVSSEDYGNELTIADDLVDMHRLVETALTALGERVKGINESVNVQCAKDSPVLQKTVGELNNDYRALLMKCEKRRSGLEESQKQQQVLVDALEEEAWLQETQSLLKPQGKISHDLYLVLRQQQAHEVLEAEIKAHAAIANQVCERSVELLEAGHPQASTVNAHINTLQQEWQTLLQLAAARQTKLNDAAEAAQYYADAEEAEQWMRERMPIAASDDFGKDEKGAQALLQRHKQIESEIKAYESDIHRLNNVAILMTQDAKKHSIDPADVVRQITTEESKDVAYHLVPYEVEEEEEVTEEVMQEKEEVKLIPLVEVMYTYNQHNLDVQKEDVLILNKKANKDWWNVTQPDGKQGFIPVTYVMEIEPRSVSTVTMEPITITKMVKVKKIEYHKDPMPKSQSVRRTLSLRSISTLHYDKENVEKMQKQITDTYQKLCKSSQDRHKRLAEAVVLYAFYRECEDFDAWMNTTERAIETDESHQILEVQRRKYEKLMTDMVANGGRLAEIEKLYTEILQSSQAPTAQLDEMRQVREHWNHLDELRIAKEQALEGISSLDLFDCKCVELEERIKEKSAALHMPPVAVSSMQAVRSLNVRQDNVERELKPLREEIQHIDMLAETVRRSSSSETAHVDSRQADLQKMWADLQEKCADQKRELHVVYGQKILLADAKELLLWSSDIKASLSEEEPARDVASAQVQLTAHENLHSEIKTQEDEFAKIKTTGAKLIDKSPGLHELQDILADVDKTHTELNDAWLAKQHKLQQNYDLQVFHKEADYLETLITSHDRVLNPNELGGSVDDVQKLIRRHEDMNNKVQVQQARIDKFSLSADGLIAANHPASDYIELRYLKVQKGWDDFRAASSTRKQTLGESLAYKKFQENANEVASWIYEKQQAMDELAAGDVPVLWSDASKQLKKHLVLKSELAVHQQWVEELEKDGEKMIAENHFASEDIKDILQYLEEQCDTLDKSAAAKEANLQHVVDEHTVVQIIRDTNDNLEELEKVVAIEDMPKDLHSARTALAQQQAVEQQIKEVIETVEELQQRVEPTVALSRSSEVHSTPPLKAVTDTYEKLQEPVVNRRKMLESTLCCHQFVFDVKNELQWISDREPRATSPDYGKNLTDAQSLTHKHQKFKKELEGHQLVVEMKLKEGERILADNSGLDKTHQKEIRDKCYELRQAWEKLEDASMQRTQNLEVTLCGHQYNSDAGDVELWMNEKRQLCDNENVGSDEDANLKLLKRHKALTLEIASYDKQLADLQNLCSKLADFGHPDSKSIKKRQEHIEAQSSTLNDAAHEREQKLAVRRDVLEFLRESDDLEEWATQHMQLVQSEDLGQDFEHFEKLQAKHGKLINDLEVHASIFEQCQQDGNALLLRNTIHTAEIAEKQESLREAWETFRKAVNEQNDKLENAAELHKFNRDISDALLRIQEKNAAMPDDLGRDIHSVQRLMKAHELFQNDLIAIEHQLRDLVNDCEHLCVGHPEAADELHGLQAMVIQRWNELEDEAAYRITRSGDVGRPGPSRDGNEAISKQPAGSTRIAK</sequence>
<dbReference type="InterPro" id="IPR001715">
    <property type="entry name" value="CH_dom"/>
</dbReference>
<feature type="domain" description="Calponin-homology (CH)" evidence="11">
    <location>
        <begin position="23"/>
        <end position="128"/>
    </location>
</feature>
<protein>
    <submittedName>
        <fullName evidence="13">Spectrin beta chain, non-erythrocytic 5-like</fullName>
    </submittedName>
</protein>
<organism evidence="12 13">
    <name type="scientific">Priapulus caudatus</name>
    <name type="common">Priapulid worm</name>
    <dbReference type="NCBI Taxonomy" id="37621"/>
    <lineage>
        <taxon>Eukaryota</taxon>
        <taxon>Metazoa</taxon>
        <taxon>Ecdysozoa</taxon>
        <taxon>Scalidophora</taxon>
        <taxon>Priapulida</taxon>
        <taxon>Priapulimorpha</taxon>
        <taxon>Priapulimorphida</taxon>
        <taxon>Priapulidae</taxon>
        <taxon>Priapulus</taxon>
    </lineage>
</organism>
<reference evidence="13" key="1">
    <citation type="submission" date="2025-08" db="UniProtKB">
        <authorList>
            <consortium name="RefSeq"/>
        </authorList>
    </citation>
    <scope>IDENTIFICATION</scope>
</reference>
<dbReference type="InterPro" id="IPR036028">
    <property type="entry name" value="SH3-like_dom_sf"/>
</dbReference>
<dbReference type="RefSeq" id="XP_014671015.1">
    <property type="nucleotide sequence ID" value="XM_014815529.1"/>
</dbReference>
<keyword evidence="12" id="KW-1185">Reference proteome</keyword>
<dbReference type="PROSITE" id="PS50021">
    <property type="entry name" value="CH"/>
    <property type="match status" value="1"/>
</dbReference>
<keyword evidence="8" id="KW-0175">Coiled coil</keyword>
<dbReference type="Pfam" id="PF00435">
    <property type="entry name" value="Spectrin"/>
    <property type="match status" value="14"/>
</dbReference>
<dbReference type="PROSITE" id="PS50002">
    <property type="entry name" value="SH3"/>
    <property type="match status" value="1"/>
</dbReference>
<evidence type="ECO:0000259" key="11">
    <source>
        <dbReference type="PROSITE" id="PS50021"/>
    </source>
</evidence>
<evidence type="ECO:0000256" key="8">
    <source>
        <dbReference type="SAM" id="Coils"/>
    </source>
</evidence>
<dbReference type="InterPro" id="IPR018159">
    <property type="entry name" value="Spectrin/alpha-actinin"/>
</dbReference>
<evidence type="ECO:0000313" key="12">
    <source>
        <dbReference type="Proteomes" id="UP000695022"/>
    </source>
</evidence>
<evidence type="ECO:0000256" key="3">
    <source>
        <dbReference type="ARBA" id="ARBA00022490"/>
    </source>
</evidence>
<evidence type="ECO:0000256" key="2">
    <source>
        <dbReference type="ARBA" id="ARBA00022443"/>
    </source>
</evidence>
<dbReference type="SMART" id="SM00033">
    <property type="entry name" value="CH"/>
    <property type="match status" value="1"/>
</dbReference>
<dbReference type="Pfam" id="PF00307">
    <property type="entry name" value="CH"/>
    <property type="match status" value="1"/>
</dbReference>
<dbReference type="Gene3D" id="1.20.58.60">
    <property type="match status" value="10"/>
</dbReference>
<feature type="coiled-coil region" evidence="8">
    <location>
        <begin position="623"/>
        <end position="650"/>
    </location>
</feature>
<dbReference type="SMART" id="SM00150">
    <property type="entry name" value="SPEC"/>
    <property type="match status" value="15"/>
</dbReference>
<dbReference type="SUPFAM" id="SSF50044">
    <property type="entry name" value="SH3-domain"/>
    <property type="match status" value="1"/>
</dbReference>
<keyword evidence="4" id="KW-0597">Phosphoprotein</keyword>
<dbReference type="InterPro" id="IPR002017">
    <property type="entry name" value="Spectrin_repeat"/>
</dbReference>
<proteinExistence type="predicted"/>
<gene>
    <name evidence="13" type="primary">LOC106811810</name>
</gene>
<dbReference type="SUPFAM" id="SSF47576">
    <property type="entry name" value="Calponin-homology domain, CH-domain"/>
    <property type="match status" value="1"/>
</dbReference>
<comment type="subcellular location">
    <subcellularLocation>
        <location evidence="1">Cytoplasm</location>
    </subcellularLocation>
</comment>
<evidence type="ECO:0000256" key="7">
    <source>
        <dbReference type="PROSITE-ProRule" id="PRU00192"/>
    </source>
</evidence>
<feature type="region of interest" description="Disordered" evidence="9">
    <location>
        <begin position="1902"/>
        <end position="1933"/>
    </location>
</feature>
<keyword evidence="5" id="KW-0344">Guanine-nucleotide releasing factor</keyword>
<evidence type="ECO:0000256" key="4">
    <source>
        <dbReference type="ARBA" id="ARBA00022553"/>
    </source>
</evidence>
<name>A0ABM1EFP4_PRICU</name>
<dbReference type="Proteomes" id="UP000695022">
    <property type="component" value="Unplaced"/>
</dbReference>
<dbReference type="InterPro" id="IPR036872">
    <property type="entry name" value="CH_dom_sf"/>
</dbReference>
<dbReference type="GeneID" id="106811810"/>
<evidence type="ECO:0000256" key="9">
    <source>
        <dbReference type="SAM" id="MobiDB-lite"/>
    </source>
</evidence>
<keyword evidence="3" id="KW-0963">Cytoplasm</keyword>
<evidence type="ECO:0000256" key="6">
    <source>
        <dbReference type="ARBA" id="ARBA00022737"/>
    </source>
</evidence>
<dbReference type="InterPro" id="IPR001452">
    <property type="entry name" value="SH3_domain"/>
</dbReference>
<evidence type="ECO:0000256" key="1">
    <source>
        <dbReference type="ARBA" id="ARBA00004496"/>
    </source>
</evidence>
<accession>A0ABM1EFP4</accession>
<evidence type="ECO:0000259" key="10">
    <source>
        <dbReference type="PROSITE" id="PS50002"/>
    </source>
</evidence>
<dbReference type="Gene3D" id="1.10.418.10">
    <property type="entry name" value="Calponin-like domain"/>
    <property type="match status" value="1"/>
</dbReference>
<keyword evidence="2 7" id="KW-0728">SH3 domain</keyword>